<dbReference type="AlphaFoldDB" id="A0A7I8DDN0"/>
<proteinExistence type="predicted"/>
<dbReference type="RefSeq" id="WP_200756421.1">
    <property type="nucleotide sequence ID" value="NZ_AP023366.1"/>
</dbReference>
<dbReference type="PANTHER" id="PTHR10992:SF1086">
    <property type="entry name" value="AB HYDROLASE-1 DOMAIN-CONTAINING PROTEIN"/>
    <property type="match status" value="1"/>
</dbReference>
<gene>
    <name evidence="2" type="ORF">skT53_19110</name>
</gene>
<dbReference type="Pfam" id="PF12697">
    <property type="entry name" value="Abhydrolase_6"/>
    <property type="match status" value="1"/>
</dbReference>
<dbReference type="InterPro" id="IPR000073">
    <property type="entry name" value="AB_hydrolase_1"/>
</dbReference>
<reference evidence="2 3" key="1">
    <citation type="submission" date="2020-08" db="EMBL/GenBank/DDBJ databases">
        <title>Complete Genome Sequence of Effusibacillus dendaii Strain skT53, Isolated from Farmland soil.</title>
        <authorList>
            <person name="Konishi T."/>
            <person name="Kawasaki H."/>
        </authorList>
    </citation>
    <scope>NUCLEOTIDE SEQUENCE [LARGE SCALE GENOMIC DNA]</scope>
    <source>
        <strain evidence="3">skT53</strain>
    </source>
</reference>
<organism evidence="2 3">
    <name type="scientific">Effusibacillus dendaii</name>
    <dbReference type="NCBI Taxonomy" id="2743772"/>
    <lineage>
        <taxon>Bacteria</taxon>
        <taxon>Bacillati</taxon>
        <taxon>Bacillota</taxon>
        <taxon>Bacilli</taxon>
        <taxon>Bacillales</taxon>
        <taxon>Alicyclobacillaceae</taxon>
        <taxon>Effusibacillus</taxon>
    </lineage>
</organism>
<dbReference type="PANTHER" id="PTHR10992">
    <property type="entry name" value="METHYLESTERASE FAMILY MEMBER"/>
    <property type="match status" value="1"/>
</dbReference>
<dbReference type="InterPro" id="IPR045889">
    <property type="entry name" value="MES/HNL"/>
</dbReference>
<dbReference type="Proteomes" id="UP000593802">
    <property type="component" value="Chromosome"/>
</dbReference>
<sequence length="237" mass="26524">MSTYVLVHGSFTGEWCWEKIVPLLQDSGHRVVTFDLPGHGKDQASPSKVTLKDYTGRVCSVLDNEPEKVILVGHSFGGIVITQAAEYRSEKIQLLVYLTASMPENGQNLIQLGEKYKLSPLPLIMSEDKTYAQLDSSAAKDLFYGECSEKDASESIEKLCPEPLFPYITPVHITNDNFGRIPRVYIATLKDKALPIEAQRAMYTNTPCRRVITMDTDHSPFFSQPEVLVSHLKNLAM</sequence>
<protein>
    <recommendedName>
        <fullName evidence="1">AB hydrolase-1 domain-containing protein</fullName>
    </recommendedName>
</protein>
<keyword evidence="3" id="KW-1185">Reference proteome</keyword>
<dbReference type="InterPro" id="IPR029058">
    <property type="entry name" value="AB_hydrolase_fold"/>
</dbReference>
<dbReference type="GO" id="GO:0080030">
    <property type="term" value="F:methyl indole-3-acetate esterase activity"/>
    <property type="evidence" value="ECO:0007669"/>
    <property type="project" value="TreeGrafter"/>
</dbReference>
<dbReference type="Gene3D" id="3.40.50.1820">
    <property type="entry name" value="alpha/beta hydrolase"/>
    <property type="match status" value="1"/>
</dbReference>
<feature type="domain" description="AB hydrolase-1" evidence="1">
    <location>
        <begin position="5"/>
        <end position="229"/>
    </location>
</feature>
<dbReference type="EMBL" id="AP023366">
    <property type="protein sequence ID" value="BCJ86926.1"/>
    <property type="molecule type" value="Genomic_DNA"/>
</dbReference>
<accession>A0A7I8DDN0</accession>
<dbReference type="GO" id="GO:0080032">
    <property type="term" value="F:methyl jasmonate esterase activity"/>
    <property type="evidence" value="ECO:0007669"/>
    <property type="project" value="TreeGrafter"/>
</dbReference>
<dbReference type="KEGG" id="eff:skT53_19110"/>
<name>A0A7I8DDN0_9BACL</name>
<dbReference type="SUPFAM" id="SSF53474">
    <property type="entry name" value="alpha/beta-Hydrolases"/>
    <property type="match status" value="1"/>
</dbReference>
<evidence type="ECO:0000313" key="3">
    <source>
        <dbReference type="Proteomes" id="UP000593802"/>
    </source>
</evidence>
<evidence type="ECO:0000313" key="2">
    <source>
        <dbReference type="EMBL" id="BCJ86926.1"/>
    </source>
</evidence>
<evidence type="ECO:0000259" key="1">
    <source>
        <dbReference type="Pfam" id="PF12697"/>
    </source>
</evidence>